<sequence length="256" mass="27756">MRAVSSDPSSKPWKEVLAHRPLQINSVWKPLEGTWSCPEHCHGACRMPSFSSGSLSSTCSERISTVMQNLSYMPAFEGQELARETPPLVSVCPDHGPSTRPPGPSGWTHEHCDLREERPRGSTRLQASIQPPLRRLGPGFPGSGMCPDHTSLDTRPGSRALSQESGWANSQFPSLWCQCTRVSSDQGSSDHEPGEGHSPGCPACFLVTSDHQGTSKPKGLSPGLFILGLVSLLCCLVAIVLIDEKYILQQSLCQEL</sequence>
<proteinExistence type="predicted"/>
<keyword evidence="2" id="KW-1133">Transmembrane helix</keyword>
<evidence type="ECO:0000256" key="1">
    <source>
        <dbReference type="SAM" id="MobiDB-lite"/>
    </source>
</evidence>
<name>A0ABN8XZN8_RANTA</name>
<dbReference type="Proteomes" id="UP001176941">
    <property type="component" value="Chromosome 11"/>
</dbReference>
<organism evidence="3 4">
    <name type="scientific">Rangifer tarandus platyrhynchus</name>
    <name type="common">Svalbard reindeer</name>
    <dbReference type="NCBI Taxonomy" id="3082113"/>
    <lineage>
        <taxon>Eukaryota</taxon>
        <taxon>Metazoa</taxon>
        <taxon>Chordata</taxon>
        <taxon>Craniata</taxon>
        <taxon>Vertebrata</taxon>
        <taxon>Euteleostomi</taxon>
        <taxon>Mammalia</taxon>
        <taxon>Eutheria</taxon>
        <taxon>Laurasiatheria</taxon>
        <taxon>Artiodactyla</taxon>
        <taxon>Ruminantia</taxon>
        <taxon>Pecora</taxon>
        <taxon>Cervidae</taxon>
        <taxon>Odocoileinae</taxon>
        <taxon>Rangifer</taxon>
    </lineage>
</organism>
<reference evidence="3" key="1">
    <citation type="submission" date="2023-04" db="EMBL/GenBank/DDBJ databases">
        <authorList>
            <consortium name="ELIXIR-Norway"/>
        </authorList>
    </citation>
    <scope>NUCLEOTIDE SEQUENCE [LARGE SCALE GENOMIC DNA]</scope>
</reference>
<dbReference type="EMBL" id="OX459947">
    <property type="protein sequence ID" value="CAI9154175.1"/>
    <property type="molecule type" value="Genomic_DNA"/>
</dbReference>
<keyword evidence="2" id="KW-0472">Membrane</keyword>
<evidence type="ECO:0000313" key="3">
    <source>
        <dbReference type="EMBL" id="CAI9154175.1"/>
    </source>
</evidence>
<gene>
    <name evidence="3" type="ORF">MRATA1EN1_LOCUS3137</name>
</gene>
<feature type="transmembrane region" description="Helical" evidence="2">
    <location>
        <begin position="224"/>
        <end position="242"/>
    </location>
</feature>
<keyword evidence="2" id="KW-0812">Transmembrane</keyword>
<evidence type="ECO:0000313" key="4">
    <source>
        <dbReference type="Proteomes" id="UP001176941"/>
    </source>
</evidence>
<feature type="region of interest" description="Disordered" evidence="1">
    <location>
        <begin position="144"/>
        <end position="164"/>
    </location>
</feature>
<keyword evidence="4" id="KW-1185">Reference proteome</keyword>
<evidence type="ECO:0000256" key="2">
    <source>
        <dbReference type="SAM" id="Phobius"/>
    </source>
</evidence>
<protein>
    <submittedName>
        <fullName evidence="3">Uncharacterized protein</fullName>
    </submittedName>
</protein>
<accession>A0ABN8XZN8</accession>